<name>A0A3P7JBB4_STRVU</name>
<evidence type="ECO:0000313" key="2">
    <source>
        <dbReference type="Proteomes" id="UP000270094"/>
    </source>
</evidence>
<sequence length="148" mass="16047">MCENGGYEDPRNCMHCKCPPGLGGMRCERIAESTPGCGGIQAPSGRIHVEVIESNFVCDSSCADEYLEIKHTKNSAVTQHREEFCQKGIRRLYQFTISNSSDSKSIPTPPPAPWEGNGGLTGLLAANEAGIDNTFETLILKDFPRAIG</sequence>
<reference evidence="1 2" key="1">
    <citation type="submission" date="2018-11" db="EMBL/GenBank/DDBJ databases">
        <authorList>
            <consortium name="Pathogen Informatics"/>
        </authorList>
    </citation>
    <scope>NUCLEOTIDE SEQUENCE [LARGE SCALE GENOMIC DNA]</scope>
</reference>
<keyword evidence="2" id="KW-1185">Reference proteome</keyword>
<evidence type="ECO:0008006" key="3">
    <source>
        <dbReference type="Google" id="ProtNLM"/>
    </source>
</evidence>
<evidence type="ECO:0000313" key="1">
    <source>
        <dbReference type="EMBL" id="VDM77289.1"/>
    </source>
</evidence>
<protein>
    <recommendedName>
        <fullName evidence="3">EGF-like domain-containing protein</fullName>
    </recommendedName>
</protein>
<dbReference type="Proteomes" id="UP000270094">
    <property type="component" value="Unassembled WGS sequence"/>
</dbReference>
<dbReference type="EMBL" id="UYYB01098860">
    <property type="protein sequence ID" value="VDM77289.1"/>
    <property type="molecule type" value="Genomic_DNA"/>
</dbReference>
<organism evidence="1 2">
    <name type="scientific">Strongylus vulgaris</name>
    <name type="common">Blood worm</name>
    <dbReference type="NCBI Taxonomy" id="40348"/>
    <lineage>
        <taxon>Eukaryota</taxon>
        <taxon>Metazoa</taxon>
        <taxon>Ecdysozoa</taxon>
        <taxon>Nematoda</taxon>
        <taxon>Chromadorea</taxon>
        <taxon>Rhabditida</taxon>
        <taxon>Rhabditina</taxon>
        <taxon>Rhabditomorpha</taxon>
        <taxon>Strongyloidea</taxon>
        <taxon>Strongylidae</taxon>
        <taxon>Strongylus</taxon>
    </lineage>
</organism>
<accession>A0A3P7JBB4</accession>
<dbReference type="OrthoDB" id="291007at2759"/>
<gene>
    <name evidence="1" type="ORF">SVUK_LOCUS12287</name>
</gene>
<proteinExistence type="predicted"/>
<dbReference type="AlphaFoldDB" id="A0A3P7JBB4"/>